<keyword evidence="1" id="KW-0812">Transmembrane</keyword>
<sequence>MKKRILTGWNFTRVAFLVIGLLMGIQAGLNGEWVGMLIGTYLGSMGLFAFGCAGGNCSNGSCATEPDQDHTI</sequence>
<evidence type="ECO:0008006" key="4">
    <source>
        <dbReference type="Google" id="ProtNLM"/>
    </source>
</evidence>
<proteinExistence type="predicted"/>
<evidence type="ECO:0000256" key="1">
    <source>
        <dbReference type="SAM" id="Phobius"/>
    </source>
</evidence>
<protein>
    <recommendedName>
        <fullName evidence="4">DUF2892 domain-containing protein</fullName>
    </recommendedName>
</protein>
<dbReference type="RefSeq" id="WP_146830605.1">
    <property type="nucleotide sequence ID" value="NZ_CP042476.1"/>
</dbReference>
<evidence type="ECO:0000313" key="2">
    <source>
        <dbReference type="EMBL" id="QED36617.1"/>
    </source>
</evidence>
<keyword evidence="1" id="KW-1133">Transmembrane helix</keyword>
<accession>A0A5B8YIF6</accession>
<dbReference type="Proteomes" id="UP000321954">
    <property type="component" value="Chromosome"/>
</dbReference>
<dbReference type="OrthoDB" id="1049592at2"/>
<name>A0A5B8YIF6_9FLAO</name>
<keyword evidence="3" id="KW-1185">Reference proteome</keyword>
<dbReference type="KEGG" id="anp:FK178_02305"/>
<evidence type="ECO:0000313" key="3">
    <source>
        <dbReference type="Proteomes" id="UP000321954"/>
    </source>
</evidence>
<dbReference type="AlphaFoldDB" id="A0A5B8YIF6"/>
<gene>
    <name evidence="2" type="ORF">FK178_02305</name>
</gene>
<feature type="transmembrane region" description="Helical" evidence="1">
    <location>
        <begin position="7"/>
        <end position="27"/>
    </location>
</feature>
<feature type="transmembrane region" description="Helical" evidence="1">
    <location>
        <begin position="33"/>
        <end position="53"/>
    </location>
</feature>
<dbReference type="EMBL" id="CP042476">
    <property type="protein sequence ID" value="QED36617.1"/>
    <property type="molecule type" value="Genomic_DNA"/>
</dbReference>
<reference evidence="2 3" key="1">
    <citation type="submission" date="2019-08" db="EMBL/GenBank/DDBJ databases">
        <title>Antarcticibacterium arcticum sp. nov., a bacterium isolated from marine sediment of the Canadian Beaufort Sea.</title>
        <authorList>
            <person name="Lee Y.M."/>
            <person name="Baek K."/>
            <person name="Lee D.-H."/>
            <person name="Shin S.C."/>
            <person name="Jin Y.K."/>
            <person name="Park Y."/>
        </authorList>
    </citation>
    <scope>NUCLEOTIDE SEQUENCE [LARGE SCALE GENOMIC DNA]</scope>
    <source>
        <strain evidence="2 3">PAMC 28998</strain>
    </source>
</reference>
<keyword evidence="1" id="KW-0472">Membrane</keyword>
<organism evidence="2 3">
    <name type="scientific">Antarcticibacterium arcticum</name>
    <dbReference type="NCBI Taxonomy" id="2585771"/>
    <lineage>
        <taxon>Bacteria</taxon>
        <taxon>Pseudomonadati</taxon>
        <taxon>Bacteroidota</taxon>
        <taxon>Flavobacteriia</taxon>
        <taxon>Flavobacteriales</taxon>
        <taxon>Flavobacteriaceae</taxon>
        <taxon>Antarcticibacterium</taxon>
    </lineage>
</organism>